<dbReference type="NCBIfam" id="TIGR03971">
    <property type="entry name" value="SDR_subfam_1"/>
    <property type="match status" value="1"/>
</dbReference>
<organism evidence="4 5">
    <name type="scientific">Mycobacterium avium (strain 104)</name>
    <dbReference type="NCBI Taxonomy" id="243243"/>
    <lineage>
        <taxon>Bacteria</taxon>
        <taxon>Bacillati</taxon>
        <taxon>Actinomycetota</taxon>
        <taxon>Actinomycetes</taxon>
        <taxon>Mycobacteriales</taxon>
        <taxon>Mycobacteriaceae</taxon>
        <taxon>Mycobacterium</taxon>
        <taxon>Mycobacterium avium complex (MAC)</taxon>
    </lineage>
</organism>
<evidence type="ECO:0000256" key="3">
    <source>
        <dbReference type="ARBA" id="ARBA00023027"/>
    </source>
</evidence>
<dbReference type="Pfam" id="PF13561">
    <property type="entry name" value="adh_short_C2"/>
    <property type="match status" value="1"/>
</dbReference>
<dbReference type="SUPFAM" id="SSF51735">
    <property type="entry name" value="NAD(P)-binding Rossmann-fold domains"/>
    <property type="match status" value="1"/>
</dbReference>
<dbReference type="PROSITE" id="PS00061">
    <property type="entry name" value="ADH_SHORT"/>
    <property type="match status" value="1"/>
</dbReference>
<protein>
    <submittedName>
        <fullName evidence="4">3-oxoacyl-[acyl-carrier-protein] reductase</fullName>
        <ecNumber evidence="4">1.1.1.100</ecNumber>
    </submittedName>
</protein>
<name>A0A0H2ZY52_MYCA1</name>
<accession>A0A0H2ZY52</accession>
<dbReference type="GO" id="GO:0004316">
    <property type="term" value="F:3-oxoacyl-[acyl-carrier-protein] reductase (NADPH) activity"/>
    <property type="evidence" value="ECO:0007669"/>
    <property type="project" value="UniProtKB-EC"/>
</dbReference>
<dbReference type="InterPro" id="IPR036291">
    <property type="entry name" value="NAD(P)-bd_dom_sf"/>
</dbReference>
<dbReference type="KEGG" id="mav:MAV_2665"/>
<dbReference type="InterPro" id="IPR020904">
    <property type="entry name" value="Sc_DH/Rdtase_CS"/>
</dbReference>
<evidence type="ECO:0000313" key="5">
    <source>
        <dbReference type="Proteomes" id="UP000001574"/>
    </source>
</evidence>
<dbReference type="HOGENOM" id="CLU_010194_1_0_11"/>
<dbReference type="InterPro" id="IPR002347">
    <property type="entry name" value="SDR_fam"/>
</dbReference>
<dbReference type="AlphaFoldDB" id="A0A0H2ZY52"/>
<dbReference type="Gene3D" id="3.40.50.720">
    <property type="entry name" value="NAD(P)-binding Rossmann-like Domain"/>
    <property type="match status" value="1"/>
</dbReference>
<evidence type="ECO:0000313" key="4">
    <source>
        <dbReference type="EMBL" id="ABK67331.1"/>
    </source>
</evidence>
<dbReference type="PRINTS" id="PR00081">
    <property type="entry name" value="GDHRDH"/>
</dbReference>
<dbReference type="NCBIfam" id="NF009467">
    <property type="entry name" value="PRK12826.1-3"/>
    <property type="match status" value="1"/>
</dbReference>
<proteinExistence type="inferred from homology"/>
<keyword evidence="3" id="KW-0520">NAD</keyword>
<dbReference type="FunFam" id="3.40.50.720:FF:000084">
    <property type="entry name" value="Short-chain dehydrogenase reductase"/>
    <property type="match status" value="1"/>
</dbReference>
<dbReference type="PRINTS" id="PR00080">
    <property type="entry name" value="SDRFAMILY"/>
</dbReference>
<gene>
    <name evidence="4" type="ordered locus">MAV_2665</name>
</gene>
<dbReference type="PANTHER" id="PTHR42760">
    <property type="entry name" value="SHORT-CHAIN DEHYDROGENASES/REDUCTASES FAMILY MEMBER"/>
    <property type="match status" value="1"/>
</dbReference>
<dbReference type="EC" id="1.1.1.100" evidence="4"/>
<dbReference type="PANTHER" id="PTHR42760:SF133">
    <property type="entry name" value="3-OXOACYL-[ACYL-CARRIER-PROTEIN] REDUCTASE"/>
    <property type="match status" value="1"/>
</dbReference>
<dbReference type="CDD" id="cd05233">
    <property type="entry name" value="SDR_c"/>
    <property type="match status" value="1"/>
</dbReference>
<reference evidence="4 5" key="1">
    <citation type="submission" date="2006-10" db="EMBL/GenBank/DDBJ databases">
        <authorList>
            <person name="Fleischmann R.D."/>
            <person name="Dodson R.J."/>
            <person name="Haft D.H."/>
            <person name="Merkel J.S."/>
            <person name="Nelson W.C."/>
            <person name="Fraser C.M."/>
        </authorList>
    </citation>
    <scope>NUCLEOTIDE SEQUENCE [LARGE SCALE GENOMIC DNA]</scope>
    <source>
        <strain evidence="4 5">104</strain>
    </source>
</reference>
<dbReference type="EMBL" id="CP000479">
    <property type="protein sequence ID" value="ABK67331.1"/>
    <property type="molecule type" value="Genomic_DNA"/>
</dbReference>
<sequence length="273" mass="28749">MGRMDGRVAFITGAGKGQGRSHAVRLAEEGADIVGVDICRQLDGVLYAMATPEDLDETVNLVEKTGQRMIARQADVRDRKTLQAAFDDGVAEFGYIDTVVANAGIVLNRVDEPDPEAAWELGIGVLLTGVWNTLQIASAHMMKSDRGGAIVATSSMAGLKALTDGSGGADAYAAAKIGVTGLVRAYAQRMAAKNIRVMAIAPTGVNTAMIVENPALFEVIAQNEHLAKAMTNALPVTVIEPSDVSETVLFLVSDSGRYYTGTTLMLDAGMNMT</sequence>
<evidence type="ECO:0000256" key="2">
    <source>
        <dbReference type="ARBA" id="ARBA00023002"/>
    </source>
</evidence>
<dbReference type="Proteomes" id="UP000001574">
    <property type="component" value="Chromosome"/>
</dbReference>
<dbReference type="RefSeq" id="WP_011724961.1">
    <property type="nucleotide sequence ID" value="NC_008595.1"/>
</dbReference>
<dbReference type="InterPro" id="IPR023985">
    <property type="entry name" value="SDR_subfam_1"/>
</dbReference>
<keyword evidence="2 4" id="KW-0560">Oxidoreductase</keyword>
<comment type="similarity">
    <text evidence="1">Belongs to the short-chain dehydrogenases/reductases (SDR) family.</text>
</comment>
<evidence type="ECO:0000256" key="1">
    <source>
        <dbReference type="ARBA" id="ARBA00006484"/>
    </source>
</evidence>